<dbReference type="SUPFAM" id="SSF54427">
    <property type="entry name" value="NTF2-like"/>
    <property type="match status" value="2"/>
</dbReference>
<dbReference type="STRING" id="1642818.AWE51_16390"/>
<dbReference type="InterPro" id="IPR032710">
    <property type="entry name" value="NTF2-like_dom_sf"/>
</dbReference>
<dbReference type="EMBL" id="LQRT01000001">
    <property type="protein sequence ID" value="KZS42930.1"/>
    <property type="molecule type" value="Genomic_DNA"/>
</dbReference>
<dbReference type="AlphaFoldDB" id="A0A163D1Q9"/>
<comment type="caution">
    <text evidence="1">The sequence shown here is derived from an EMBL/GenBank/DDBJ whole genome shotgun (WGS) entry which is preliminary data.</text>
</comment>
<proteinExistence type="predicted"/>
<reference evidence="1 2" key="1">
    <citation type="submission" date="2016-01" db="EMBL/GenBank/DDBJ databases">
        <title>The draft genome sequence of Aquimarina sp. RZW4-3-2.</title>
        <authorList>
            <person name="Wang Y."/>
        </authorList>
    </citation>
    <scope>NUCLEOTIDE SEQUENCE [LARGE SCALE GENOMIC DNA]</scope>
    <source>
        <strain evidence="1 2">RZW4-3-2</strain>
    </source>
</reference>
<protein>
    <submittedName>
        <fullName evidence="1">Uncharacterized protein</fullName>
    </submittedName>
</protein>
<organism evidence="1 2">
    <name type="scientific">Aquimarina aggregata</name>
    <dbReference type="NCBI Taxonomy" id="1642818"/>
    <lineage>
        <taxon>Bacteria</taxon>
        <taxon>Pseudomonadati</taxon>
        <taxon>Bacteroidota</taxon>
        <taxon>Flavobacteriia</taxon>
        <taxon>Flavobacteriales</taxon>
        <taxon>Flavobacteriaceae</taxon>
        <taxon>Aquimarina</taxon>
    </lineage>
</organism>
<evidence type="ECO:0000313" key="1">
    <source>
        <dbReference type="EMBL" id="KZS42930.1"/>
    </source>
</evidence>
<gene>
    <name evidence="1" type="ORF">AWE51_16390</name>
</gene>
<dbReference type="OrthoDB" id="1157330at2"/>
<sequence>MKSIKTVITVAVLMTNLISCGQQSDTEKNQIKQSFVAHTPTSHHEVALEVLNASKNWIMNFNSGNAAACIKGYDTKAIMRAMPFGIKKGVSEISGFWKPFISSGATNLIYTNVSIEVVNKTTAFLSANWSMNLGKGIIYQEKWERINGKWLLTYDDFEVLEKFETPIKNDTNPVANHIILEEVIQASIKWTNSFNSGDNKACGNGYAKNAFMNAVPFTSIQGKEVIEDFWTKLINDGTKNLTYHNPTFKVKTDKSATLSSQWSMNIGEGKIYQEKWEQINGKWLLTYDEFQVLKQY</sequence>
<accession>A0A163D1Q9</accession>
<keyword evidence="2" id="KW-1185">Reference proteome</keyword>
<dbReference type="Proteomes" id="UP000076715">
    <property type="component" value="Unassembled WGS sequence"/>
</dbReference>
<evidence type="ECO:0000313" key="2">
    <source>
        <dbReference type="Proteomes" id="UP000076715"/>
    </source>
</evidence>
<name>A0A163D1Q9_9FLAO</name>
<dbReference type="Gene3D" id="3.10.450.50">
    <property type="match status" value="2"/>
</dbReference>
<dbReference type="RefSeq" id="WP_082832263.1">
    <property type="nucleotide sequence ID" value="NZ_LQRT01000001.1"/>
</dbReference>